<feature type="compositionally biased region" description="Polar residues" evidence="2">
    <location>
        <begin position="64"/>
        <end position="77"/>
    </location>
</feature>
<gene>
    <name evidence="3" type="ORF">HMPREF9997_02060</name>
</gene>
<dbReference type="HOGENOM" id="CLU_2449588_0_0_11"/>
<accession>L1MCL5</accession>
<protein>
    <submittedName>
        <fullName evidence="3">Uncharacterized protein</fullName>
    </submittedName>
</protein>
<dbReference type="PATRIC" id="fig|1035195.3.peg.1846"/>
<keyword evidence="1" id="KW-0175">Coiled coil</keyword>
<proteinExistence type="predicted"/>
<feature type="coiled-coil region" evidence="1">
    <location>
        <begin position="4"/>
        <end position="31"/>
    </location>
</feature>
<dbReference type="EMBL" id="AMEM01000033">
    <property type="protein sequence ID" value="EKX88952.1"/>
    <property type="molecule type" value="Genomic_DNA"/>
</dbReference>
<evidence type="ECO:0000256" key="1">
    <source>
        <dbReference type="SAM" id="Coils"/>
    </source>
</evidence>
<evidence type="ECO:0000256" key="2">
    <source>
        <dbReference type="SAM" id="MobiDB-lite"/>
    </source>
</evidence>
<dbReference type="AlphaFoldDB" id="L1MCL5"/>
<evidence type="ECO:0000313" key="4">
    <source>
        <dbReference type="Proteomes" id="UP000010445"/>
    </source>
</evidence>
<reference evidence="3 4" key="1">
    <citation type="submission" date="2012-05" db="EMBL/GenBank/DDBJ databases">
        <authorList>
            <person name="Weinstock G."/>
            <person name="Sodergren E."/>
            <person name="Lobos E.A."/>
            <person name="Fulton L."/>
            <person name="Fulton R."/>
            <person name="Courtney L."/>
            <person name="Fronick C."/>
            <person name="O'Laughlin M."/>
            <person name="Godfrey J."/>
            <person name="Wilson R.M."/>
            <person name="Miner T."/>
            <person name="Farmer C."/>
            <person name="Delehaunty K."/>
            <person name="Cordes M."/>
            <person name="Minx P."/>
            <person name="Tomlinson C."/>
            <person name="Chen J."/>
            <person name="Wollam A."/>
            <person name="Pepin K.H."/>
            <person name="Bhonagiri V."/>
            <person name="Zhang X."/>
            <person name="Suruliraj S."/>
            <person name="Warren W."/>
            <person name="Mitreva M."/>
            <person name="Mardis E.R."/>
            <person name="Wilson R.K."/>
        </authorList>
    </citation>
    <scope>NUCLEOTIDE SEQUENCE [LARGE SCALE GENOMIC DNA]</scope>
    <source>
        <strain evidence="3 4">F0235</strain>
    </source>
</reference>
<feature type="compositionally biased region" description="Basic and acidic residues" evidence="2">
    <location>
        <begin position="78"/>
        <end position="89"/>
    </location>
</feature>
<dbReference type="STRING" id="1035195.HMPREF9997_02060"/>
<dbReference type="Proteomes" id="UP000010445">
    <property type="component" value="Unassembled WGS sequence"/>
</dbReference>
<sequence>MSKAAANTDVLKEYQQRLDQAKDTAQYLGEESCSSGTCDTWEVENQKFFMDKDHRVVRIVAQTTNPFTNEPTESTTEVEYKDVPEIKAP</sequence>
<evidence type="ECO:0000313" key="3">
    <source>
        <dbReference type="EMBL" id="EKX88952.1"/>
    </source>
</evidence>
<feature type="region of interest" description="Disordered" evidence="2">
    <location>
        <begin position="64"/>
        <end position="89"/>
    </location>
</feature>
<comment type="caution">
    <text evidence="3">The sequence shown here is derived from an EMBL/GenBank/DDBJ whole genome shotgun (WGS) entry which is preliminary data.</text>
</comment>
<keyword evidence="4" id="KW-1185">Reference proteome</keyword>
<organism evidence="3 4">
    <name type="scientific">Corynebacterium durum F0235</name>
    <dbReference type="NCBI Taxonomy" id="1035195"/>
    <lineage>
        <taxon>Bacteria</taxon>
        <taxon>Bacillati</taxon>
        <taxon>Actinomycetota</taxon>
        <taxon>Actinomycetes</taxon>
        <taxon>Mycobacteriales</taxon>
        <taxon>Corynebacteriaceae</taxon>
        <taxon>Corynebacterium</taxon>
    </lineage>
</organism>
<name>L1MCL5_9CORY</name>